<dbReference type="EMBL" id="JAXOVC010000001">
    <property type="protein sequence ID" value="KAK4508089.1"/>
    <property type="molecule type" value="Genomic_DNA"/>
</dbReference>
<evidence type="ECO:0000313" key="1">
    <source>
        <dbReference type="EMBL" id="KAK4508089.1"/>
    </source>
</evidence>
<sequence>MSNNDPTFEGIPIEIREMIYEFAFTPNAKPKASKAIDILTYPREVSNSALRYTNKLIYDESRRAYRKALVPLIAERKQVLADLTKEWETMLSKRNDVNPDRTHDYTTTHQLDTLIKNLKAPKHTCKNHTCARENCWMCSNPSHKACFDCGRNAATALYTHFHLSQAPELVIEHSDGKPSSHPLAKLLDSLPEDHTRRFVTHPFTGVKLRITSWAFTFWQREFQRQRGRDVRCCIRARAVSNVFQLFGEVPLLPYDPHTMALVASFEQSDPMMKVYEKATKLFGKGIPWSAEYERRVRVWFREGGGPDFTQKGASSRLLAEIGAF</sequence>
<protein>
    <submittedName>
        <fullName evidence="1">Uncharacterized protein</fullName>
    </submittedName>
</protein>
<accession>A0ABR0F2B3</accession>
<gene>
    <name evidence="1" type="ORF">PRZ48_001827</name>
</gene>
<name>A0ABR0F2B3_ZASCE</name>
<comment type="caution">
    <text evidence="1">The sequence shown here is derived from an EMBL/GenBank/DDBJ whole genome shotgun (WGS) entry which is preliminary data.</text>
</comment>
<proteinExistence type="predicted"/>
<keyword evidence="2" id="KW-1185">Reference proteome</keyword>
<organism evidence="1 2">
    <name type="scientific">Zasmidium cellare</name>
    <name type="common">Wine cellar mold</name>
    <name type="synonym">Racodium cellare</name>
    <dbReference type="NCBI Taxonomy" id="395010"/>
    <lineage>
        <taxon>Eukaryota</taxon>
        <taxon>Fungi</taxon>
        <taxon>Dikarya</taxon>
        <taxon>Ascomycota</taxon>
        <taxon>Pezizomycotina</taxon>
        <taxon>Dothideomycetes</taxon>
        <taxon>Dothideomycetidae</taxon>
        <taxon>Mycosphaerellales</taxon>
        <taxon>Mycosphaerellaceae</taxon>
        <taxon>Zasmidium</taxon>
    </lineage>
</organism>
<dbReference type="Proteomes" id="UP001305779">
    <property type="component" value="Unassembled WGS sequence"/>
</dbReference>
<reference evidence="1 2" key="1">
    <citation type="journal article" date="2023" name="G3 (Bethesda)">
        <title>A chromosome-level genome assembly of Zasmidium syzygii isolated from banana leaves.</title>
        <authorList>
            <person name="van Westerhoven A.C."/>
            <person name="Mehrabi R."/>
            <person name="Talebi R."/>
            <person name="Steentjes M.B.F."/>
            <person name="Corcolon B."/>
            <person name="Chong P.A."/>
            <person name="Kema G.H.J."/>
            <person name="Seidl M.F."/>
        </authorList>
    </citation>
    <scope>NUCLEOTIDE SEQUENCE [LARGE SCALE GENOMIC DNA]</scope>
    <source>
        <strain evidence="1 2">P124</strain>
    </source>
</reference>
<evidence type="ECO:0000313" key="2">
    <source>
        <dbReference type="Proteomes" id="UP001305779"/>
    </source>
</evidence>